<evidence type="ECO:0000313" key="1">
    <source>
        <dbReference type="EMBL" id="MBB5742752.1"/>
    </source>
</evidence>
<dbReference type="PANTHER" id="PTHR35868:SF3">
    <property type="entry name" value="DUF2804 DOMAIN-CONTAINING PROTEIN"/>
    <property type="match status" value="1"/>
</dbReference>
<name>A0A7W9FB32_9MICO</name>
<dbReference type="Proteomes" id="UP000517712">
    <property type="component" value="Unassembled WGS sequence"/>
</dbReference>
<sequence length="333" mass="37602">MTAREITAPVRLVGPDGRLDPASIGWARRQLHDTDRIGRGWYGWGRNKRWEYWGIVTPTHIIALTIGALDFANVRQLWVLDRATLTDIDTFEISPGNRGVVLTGTHGTGVNASRGKRLHLRFEDTDAGTRLRARSDRVRVDLLAETWPGHEAMGIASPHSRRLVDYTVKDVDRPTRGILTIDGVEHEIAGFGVLDHARSRGRYRTDWNWGAAVGEVDGRRVGVNLGGGGADGIRNGISHTGFTVDGRVHKIPTALEWDFDPSDWMKPWRMSTDRVELEFTPFYDRYAHTDFLIIRSTTHQCFGTFSGRVQTDEGEWIRVDGLEGWAEDVHNRW</sequence>
<reference evidence="1 2" key="1">
    <citation type="submission" date="2020-08" db="EMBL/GenBank/DDBJ databases">
        <title>Sequencing the genomes of 1000 actinobacteria strains.</title>
        <authorList>
            <person name="Klenk H.-P."/>
        </authorList>
    </citation>
    <scope>NUCLEOTIDE SEQUENCE [LARGE SCALE GENOMIC DNA]</scope>
    <source>
        <strain evidence="1 2">DSM 24823</strain>
    </source>
</reference>
<evidence type="ECO:0000313" key="2">
    <source>
        <dbReference type="Proteomes" id="UP000517712"/>
    </source>
</evidence>
<dbReference type="RefSeq" id="WP_184282309.1">
    <property type="nucleotide sequence ID" value="NZ_BAAAPG010000001.1"/>
</dbReference>
<protein>
    <recommendedName>
        <fullName evidence="3">DUF2804 domain-containing protein</fullName>
    </recommendedName>
</protein>
<accession>A0A7W9FB32</accession>
<dbReference type="Pfam" id="PF10974">
    <property type="entry name" value="DUF2804"/>
    <property type="match status" value="1"/>
</dbReference>
<keyword evidence="2" id="KW-1185">Reference proteome</keyword>
<evidence type="ECO:0008006" key="3">
    <source>
        <dbReference type="Google" id="ProtNLM"/>
    </source>
</evidence>
<dbReference type="AlphaFoldDB" id="A0A7W9FB32"/>
<dbReference type="PANTHER" id="PTHR35868">
    <property type="entry name" value="DUF2804 DOMAIN-CONTAINING PROTEIN-RELATED"/>
    <property type="match status" value="1"/>
</dbReference>
<gene>
    <name evidence="1" type="ORF">HD600_001249</name>
</gene>
<comment type="caution">
    <text evidence="1">The sequence shown here is derived from an EMBL/GenBank/DDBJ whole genome shotgun (WGS) entry which is preliminary data.</text>
</comment>
<proteinExistence type="predicted"/>
<organism evidence="1 2">
    <name type="scientific">Microbacterium ginsengiterrae</name>
    <dbReference type="NCBI Taxonomy" id="546115"/>
    <lineage>
        <taxon>Bacteria</taxon>
        <taxon>Bacillati</taxon>
        <taxon>Actinomycetota</taxon>
        <taxon>Actinomycetes</taxon>
        <taxon>Micrococcales</taxon>
        <taxon>Microbacteriaceae</taxon>
        <taxon>Microbacterium</taxon>
    </lineage>
</organism>
<dbReference type="InterPro" id="IPR021243">
    <property type="entry name" value="DUF2804"/>
</dbReference>
<dbReference type="EMBL" id="JACHMU010000001">
    <property type="protein sequence ID" value="MBB5742752.1"/>
    <property type="molecule type" value="Genomic_DNA"/>
</dbReference>